<dbReference type="SUPFAM" id="SSF53335">
    <property type="entry name" value="S-adenosyl-L-methionine-dependent methyltransferases"/>
    <property type="match status" value="1"/>
</dbReference>
<gene>
    <name evidence="5" type="ORF">BDV36DRAFT_287349</name>
</gene>
<dbReference type="InterPro" id="IPR051654">
    <property type="entry name" value="Meroterpenoid_MTases"/>
</dbReference>
<comment type="similarity">
    <text evidence="4">Belongs to the class I-like SAM-binding methyltransferase superfamily.</text>
</comment>
<evidence type="ECO:0000256" key="1">
    <source>
        <dbReference type="ARBA" id="ARBA00005179"/>
    </source>
</evidence>
<sequence>MAHNSTCLSQSEPELNIDDVIEPDIREFLEIYSGINPTDVNVHAKRGWEFILSQSPAYTRIVDRVKQGALFIELGCGLGQDIRRLAYDGAPSENLVGLDLRNAIIELGYDLFKDRDTLKARFIAQVFFQNTLEIGGLITGLHSGGRDSGNHKAEGWIERLTGARCKLALSAEEENQYLQDSQPGLRLQWVVEVQR</sequence>
<dbReference type="PANTHER" id="PTHR35897">
    <property type="entry name" value="METHYLTRANSFERASE AUSD"/>
    <property type="match status" value="1"/>
</dbReference>
<organism evidence="5 6">
    <name type="scientific">Aspergillus pseudocaelatus</name>
    <dbReference type="NCBI Taxonomy" id="1825620"/>
    <lineage>
        <taxon>Eukaryota</taxon>
        <taxon>Fungi</taxon>
        <taxon>Dikarya</taxon>
        <taxon>Ascomycota</taxon>
        <taxon>Pezizomycotina</taxon>
        <taxon>Eurotiomycetes</taxon>
        <taxon>Eurotiomycetidae</taxon>
        <taxon>Eurotiales</taxon>
        <taxon>Aspergillaceae</taxon>
        <taxon>Aspergillus</taxon>
        <taxon>Aspergillus subgen. Circumdati</taxon>
    </lineage>
</organism>
<dbReference type="InterPro" id="IPR029063">
    <property type="entry name" value="SAM-dependent_MTases_sf"/>
</dbReference>
<keyword evidence="3" id="KW-0949">S-adenosyl-L-methionine</keyword>
<reference evidence="5 6" key="1">
    <citation type="submission" date="2019-04" db="EMBL/GenBank/DDBJ databases">
        <authorList>
            <consortium name="DOE Joint Genome Institute"/>
            <person name="Mondo S."/>
            <person name="Kjaerbolling I."/>
            <person name="Vesth T."/>
            <person name="Frisvad J.C."/>
            <person name="Nybo J.L."/>
            <person name="Theobald S."/>
            <person name="Kildgaard S."/>
            <person name="Isbrandt T."/>
            <person name="Kuo A."/>
            <person name="Sato A."/>
            <person name="Lyhne E.K."/>
            <person name="Kogle M.E."/>
            <person name="Wiebenga A."/>
            <person name="Kun R.S."/>
            <person name="Lubbers R.J."/>
            <person name="Makela M.R."/>
            <person name="Barry K."/>
            <person name="Chovatia M."/>
            <person name="Clum A."/>
            <person name="Daum C."/>
            <person name="Haridas S."/>
            <person name="He G."/>
            <person name="LaButti K."/>
            <person name="Lipzen A."/>
            <person name="Riley R."/>
            <person name="Salamov A."/>
            <person name="Simmons B.A."/>
            <person name="Magnuson J.K."/>
            <person name="Henrissat B."/>
            <person name="Mortensen U.H."/>
            <person name="Larsen T.O."/>
            <person name="Devries R.P."/>
            <person name="Grigoriev I.V."/>
            <person name="Machida M."/>
            <person name="Baker S.E."/>
            <person name="Andersen M.R."/>
            <person name="Cantor M.N."/>
            <person name="Hua S.X."/>
        </authorList>
    </citation>
    <scope>NUCLEOTIDE SEQUENCE [LARGE SCALE GENOMIC DNA]</scope>
    <source>
        <strain evidence="5 6">CBS 117616</strain>
    </source>
</reference>
<keyword evidence="6" id="KW-1185">Reference proteome</keyword>
<proteinExistence type="inferred from homology"/>
<evidence type="ECO:0000256" key="4">
    <source>
        <dbReference type="ARBA" id="ARBA00038314"/>
    </source>
</evidence>
<evidence type="ECO:0000313" key="5">
    <source>
        <dbReference type="EMBL" id="KAE8413051.1"/>
    </source>
</evidence>
<comment type="pathway">
    <text evidence="1">Secondary metabolite biosynthesis.</text>
</comment>
<keyword evidence="2" id="KW-0808">Transferase</keyword>
<evidence type="ECO:0008006" key="7">
    <source>
        <dbReference type="Google" id="ProtNLM"/>
    </source>
</evidence>
<name>A0ABQ6W7F6_9EURO</name>
<dbReference type="PANTHER" id="PTHR35897:SF1">
    <property type="entry name" value="METHYLTRANSFERASE AUSD"/>
    <property type="match status" value="1"/>
</dbReference>
<dbReference type="EMBL" id="ML735816">
    <property type="protein sequence ID" value="KAE8413051.1"/>
    <property type="molecule type" value="Genomic_DNA"/>
</dbReference>
<dbReference type="Gene3D" id="3.40.50.150">
    <property type="entry name" value="Vaccinia Virus protein VP39"/>
    <property type="match status" value="1"/>
</dbReference>
<accession>A0ABQ6W7F6</accession>
<evidence type="ECO:0000256" key="2">
    <source>
        <dbReference type="ARBA" id="ARBA00022679"/>
    </source>
</evidence>
<evidence type="ECO:0000256" key="3">
    <source>
        <dbReference type="ARBA" id="ARBA00022691"/>
    </source>
</evidence>
<dbReference type="Proteomes" id="UP000325395">
    <property type="component" value="Unassembled WGS sequence"/>
</dbReference>
<protein>
    <recommendedName>
        <fullName evidence="7">Methyltransferase domain-containing protein</fullName>
    </recommendedName>
</protein>
<evidence type="ECO:0000313" key="6">
    <source>
        <dbReference type="Proteomes" id="UP000325395"/>
    </source>
</evidence>